<dbReference type="EMBL" id="SNWR01000001">
    <property type="protein sequence ID" value="TDO39070.1"/>
    <property type="molecule type" value="Genomic_DNA"/>
</dbReference>
<protein>
    <submittedName>
        <fullName evidence="3">UDP-N-acetylglucosamine 4,6-dehydratase</fullName>
    </submittedName>
</protein>
<evidence type="ECO:0000256" key="1">
    <source>
        <dbReference type="ARBA" id="ARBA00007430"/>
    </source>
</evidence>
<dbReference type="InterPro" id="IPR036291">
    <property type="entry name" value="NAD(P)-bd_dom_sf"/>
</dbReference>
<dbReference type="AlphaFoldDB" id="A0A4R6JR99"/>
<dbReference type="SUPFAM" id="SSF51735">
    <property type="entry name" value="NAD(P)-binding Rossmann-fold domains"/>
    <property type="match status" value="1"/>
</dbReference>
<evidence type="ECO:0000259" key="2">
    <source>
        <dbReference type="Pfam" id="PF02719"/>
    </source>
</evidence>
<name>A0A4R6JR99_9ACTN</name>
<feature type="domain" description="Polysaccharide biosynthesis protein CapD-like" evidence="2">
    <location>
        <begin position="26"/>
        <end position="299"/>
    </location>
</feature>
<dbReference type="Pfam" id="PF02719">
    <property type="entry name" value="Polysacc_synt_2"/>
    <property type="match status" value="1"/>
</dbReference>
<evidence type="ECO:0000313" key="3">
    <source>
        <dbReference type="EMBL" id="TDO39070.1"/>
    </source>
</evidence>
<dbReference type="NCBIfam" id="TIGR03589">
    <property type="entry name" value="PseB"/>
    <property type="match status" value="1"/>
</dbReference>
<gene>
    <name evidence="3" type="ORF">C8E87_2745</name>
</gene>
<dbReference type="Proteomes" id="UP000294901">
    <property type="component" value="Unassembled WGS sequence"/>
</dbReference>
<keyword evidence="4" id="KW-1185">Reference proteome</keyword>
<dbReference type="InterPro" id="IPR051203">
    <property type="entry name" value="Polysaccharide_Synthase-Rel"/>
</dbReference>
<accession>A0A4R6JR99</accession>
<comment type="similarity">
    <text evidence="1">Belongs to the polysaccharide synthase family.</text>
</comment>
<dbReference type="CDD" id="cd05237">
    <property type="entry name" value="UDP_invert_4-6DH_SDR_e"/>
    <property type="match status" value="1"/>
</dbReference>
<reference evidence="3 4" key="1">
    <citation type="submission" date="2019-03" db="EMBL/GenBank/DDBJ databases">
        <title>Sequencing the genomes of 1000 actinobacteria strains.</title>
        <authorList>
            <person name="Klenk H.-P."/>
        </authorList>
    </citation>
    <scope>NUCLEOTIDE SEQUENCE [LARGE SCALE GENOMIC DNA]</scope>
    <source>
        <strain evidence="3 4">DSM 43805</strain>
    </source>
</reference>
<dbReference type="InterPro" id="IPR020025">
    <property type="entry name" value="PseB"/>
</dbReference>
<evidence type="ECO:0000313" key="4">
    <source>
        <dbReference type="Proteomes" id="UP000294901"/>
    </source>
</evidence>
<dbReference type="RefSeq" id="WP_203720764.1">
    <property type="nucleotide sequence ID" value="NZ_SNWR01000001.1"/>
</dbReference>
<dbReference type="InterPro" id="IPR003869">
    <property type="entry name" value="Polysac_CapD-like"/>
</dbReference>
<sequence>MLPARTAVLSHPPGEIKVSVLSGSSILVTGATGSFGKAFLNYALTHLDPQRIVVFSRDELKQYEVRQMFGDDSRLRFFLGDIRDKARLERAMHNIDYVVHAAALKQVDTAEYNPSEFVETNINGSQNVIDAAIDKGVKKVVALSTDKASSPINLYGATKLVADKLFIAGNHYAATHPTRLAVVRYGNVMGSRGSVVPLFRKLAAEGKSLPITDKRMTRFWITLPQAVKFVVDSFDTMQGGELFVPRIPSMRILDLVEAVAPNSATHEMGVRPGEKLHEEMIASDDSRRTLRFPDRYVVQPVVASWGYETPEGGEEVPDGFNYRSDNNDLWLSVEDMRKLLEEN</sequence>
<dbReference type="Gene3D" id="3.40.50.720">
    <property type="entry name" value="NAD(P)-binding Rossmann-like Domain"/>
    <property type="match status" value="1"/>
</dbReference>
<dbReference type="PANTHER" id="PTHR43318:SF2">
    <property type="entry name" value="UDP-N-ACETYLGLUCOSAMINE 4,6-DEHYDRATASE (INVERTING)"/>
    <property type="match status" value="1"/>
</dbReference>
<organism evidence="3 4">
    <name type="scientific">Paractinoplanes brasiliensis</name>
    <dbReference type="NCBI Taxonomy" id="52695"/>
    <lineage>
        <taxon>Bacteria</taxon>
        <taxon>Bacillati</taxon>
        <taxon>Actinomycetota</taxon>
        <taxon>Actinomycetes</taxon>
        <taxon>Micromonosporales</taxon>
        <taxon>Micromonosporaceae</taxon>
        <taxon>Paractinoplanes</taxon>
    </lineage>
</organism>
<dbReference type="PANTHER" id="PTHR43318">
    <property type="entry name" value="UDP-N-ACETYLGLUCOSAMINE 4,6-DEHYDRATASE"/>
    <property type="match status" value="1"/>
</dbReference>
<comment type="caution">
    <text evidence="3">The sequence shown here is derived from an EMBL/GenBank/DDBJ whole genome shotgun (WGS) entry which is preliminary data.</text>
</comment>
<proteinExistence type="inferred from homology"/>